<proteinExistence type="predicted"/>
<dbReference type="EMBL" id="CP069534">
    <property type="protein sequence ID" value="QRP70959.1"/>
    <property type="molecule type" value="Genomic_DNA"/>
</dbReference>
<evidence type="ECO:0000313" key="2">
    <source>
        <dbReference type="Proteomes" id="UP000617681"/>
    </source>
</evidence>
<protein>
    <submittedName>
        <fullName evidence="1">Uncharacterized protein</fullName>
    </submittedName>
</protein>
<dbReference type="AlphaFoldDB" id="A0AAX1LAR3"/>
<gene>
    <name evidence="1" type="ORF">I6J21_02000</name>
</gene>
<name>A0AAX1LAR3_9CORY</name>
<accession>A0AAX1LAR3</accession>
<dbReference type="RefSeq" id="WP_005390798.1">
    <property type="nucleotide sequence ID" value="NZ_CP069485.1"/>
</dbReference>
<evidence type="ECO:0000313" key="1">
    <source>
        <dbReference type="EMBL" id="QRP70959.1"/>
    </source>
</evidence>
<organism evidence="1 2">
    <name type="scientific">Corynebacterium glucuronolyticum</name>
    <dbReference type="NCBI Taxonomy" id="39791"/>
    <lineage>
        <taxon>Bacteria</taxon>
        <taxon>Bacillati</taxon>
        <taxon>Actinomycetota</taxon>
        <taxon>Actinomycetes</taxon>
        <taxon>Mycobacteriales</taxon>
        <taxon>Corynebacteriaceae</taxon>
        <taxon>Corynebacterium</taxon>
    </lineage>
</organism>
<sequence>MRAQKASFCQARGICFPMRKRSLSGARDVLLPGKAQNGGSASRALPPFVFSN</sequence>
<dbReference type="Proteomes" id="UP000617681">
    <property type="component" value="Chromosome"/>
</dbReference>
<reference evidence="1" key="1">
    <citation type="submission" date="2021-02" db="EMBL/GenBank/DDBJ databases">
        <title>FDA dAtabase for Regulatory Grade micrObial Sequences (FDA-ARGOS): Supporting development and validation of Infectious Disease Dx tests.</title>
        <authorList>
            <person name="Sproer C."/>
            <person name="Gronow S."/>
            <person name="Severitt S."/>
            <person name="Schroder I."/>
            <person name="Tallon L."/>
            <person name="Sadzewicz L."/>
            <person name="Zhao X."/>
            <person name="Boylan J."/>
            <person name="Ott S."/>
            <person name="Bowen H."/>
            <person name="Vavikolanu K."/>
            <person name="Mehta A."/>
            <person name="Aluvathingal J."/>
            <person name="Nadendla S."/>
            <person name="Lowell S."/>
            <person name="Myers T."/>
            <person name="Yan Y."/>
            <person name="Sichtig H."/>
        </authorList>
    </citation>
    <scope>NUCLEOTIDE SEQUENCE</scope>
    <source>
        <strain evidence="1">FDAARGOS_1191</strain>
    </source>
</reference>